<dbReference type="PANTHER" id="PTHR11070:SF59">
    <property type="entry name" value="DNA 3'-5' HELICASE"/>
    <property type="match status" value="1"/>
</dbReference>
<dbReference type="SMART" id="SM00382">
    <property type="entry name" value="AAA"/>
    <property type="match status" value="1"/>
</dbReference>
<evidence type="ECO:0000256" key="1">
    <source>
        <dbReference type="ARBA" id="ARBA00009922"/>
    </source>
</evidence>
<keyword evidence="11" id="KW-0413">Isomerase</keyword>
<feature type="region of interest" description="Disordered" evidence="16">
    <location>
        <begin position="764"/>
        <end position="787"/>
    </location>
</feature>
<feature type="region of interest" description="Disordered" evidence="16">
    <location>
        <begin position="361"/>
        <end position="381"/>
    </location>
</feature>
<evidence type="ECO:0000313" key="19">
    <source>
        <dbReference type="EMBL" id="MBL0884806.1"/>
    </source>
</evidence>
<evidence type="ECO:0000256" key="9">
    <source>
        <dbReference type="ARBA" id="ARBA00023125"/>
    </source>
</evidence>
<feature type="compositionally biased region" description="Basic and acidic residues" evidence="16">
    <location>
        <begin position="365"/>
        <end position="381"/>
    </location>
</feature>
<evidence type="ECO:0000256" key="3">
    <source>
        <dbReference type="ARBA" id="ARBA00022741"/>
    </source>
</evidence>
<reference evidence="19 20" key="1">
    <citation type="journal article" date="2021" name="Arch. Microbiol.">
        <title>Myceligenerans indicum sp. nov., an actinobacterium isolated from mangrove sediment of Sundarbans, India.</title>
        <authorList>
            <person name="Asha K."/>
            <person name="Bhadury P."/>
        </authorList>
    </citation>
    <scope>NUCLEOTIDE SEQUENCE [LARGE SCALE GENOMIC DNA]</scope>
    <source>
        <strain evidence="19 20">I2</strain>
    </source>
</reference>
<evidence type="ECO:0000313" key="20">
    <source>
        <dbReference type="Proteomes" id="UP000675409"/>
    </source>
</evidence>
<evidence type="ECO:0000256" key="10">
    <source>
        <dbReference type="ARBA" id="ARBA00023204"/>
    </source>
</evidence>
<evidence type="ECO:0000256" key="8">
    <source>
        <dbReference type="ARBA" id="ARBA00022840"/>
    </source>
</evidence>
<comment type="catalytic activity">
    <reaction evidence="14">
        <text>ATP + H2O = ADP + phosphate + H(+)</text>
        <dbReference type="Rhea" id="RHEA:13065"/>
        <dbReference type="ChEBI" id="CHEBI:15377"/>
        <dbReference type="ChEBI" id="CHEBI:15378"/>
        <dbReference type="ChEBI" id="CHEBI:30616"/>
        <dbReference type="ChEBI" id="CHEBI:43474"/>
        <dbReference type="ChEBI" id="CHEBI:456216"/>
        <dbReference type="EC" id="5.6.2.4"/>
    </reaction>
</comment>
<sequence length="1137" mass="118897">MLRVTTAFPRLRLVPPGQGPRGRDARALDDTQSEAVGAASSRPVTLVAGAPGTGKTTVAAQVAVEALRAGTAPERVLVLAASRRSAARMRDDVAARAGRTVGAPMVRTVASAAFSILRTRELALDAPLPTLVSGPEQDLILAELLAGHAVGQGTGLELPPGLPADSLSLRGLRQELRDLLMRAAERGLGPVELHRLGRAHDRPEWVMAAKLYEEYLDVMTLRSGTPDAGARYDPAVVVDEATHALRSWEQDLPGLPRPTWDLIVVDDYQEATAATARFLHVLHDDGARLVLLGDPDSAVQGFRGAAPGLVGRAAGSPGPVGAFDAATVVLGTAWRQDAALREVTRAVTGRVPVLASALHRRAASRPRDERDDDAREAESAAVREAESAAVRVAILPGPAQEAAWIARELRAEHLLFGTQWERMAVIARSGTRLGALRRELASASVPVALLGSDLPLRDEPAVAPLLAAARVAAGAPRGSLEALIASEIDGEASGALDADTAALLLTSPVGGLDAVALRRLRRALRSEELADGGGRTSDALLVEVLGDPARAGLLPEPVRRAPVQVATVLAAGRTAAAEPGATAQTVLWAVWAATGLAERWRKYALGGGPGALRADRDLDAVLALFRAAETFVDRMPGAPVSAFVDYLESQDLPADSLAASGSGAGAVEALTPAGAAGREWDVVVVAGVQDGVWPDLRLRDSLLGSQALVELYAGRADDARVHGAEARRQVLADELRAFAVATSRARRRLLVTAVEDTEDAPSVFCDLISPRDDDGDGPDPRRTVVGPPLDLRGVVAAARAELVRAVTAGGARPRDGAQPRAASEEQRPAAIPGGAPEGQEPSGHDPSARAAARLLADLAAAGIAEADPTTWYGVAGASSDAPLWGPRQTVTVSPSKVETVTTCALRWVFEAAGGTAPDATHQSLGTLLHSIAQDMPQGSLHELKAELDRRWPELALPEGWPSRQLRGRAEQMVERLAAYLAGSGEPLLVEADFDLRVGRARLRGQIDRVEDAGDGGVRVADLKTGKSAQSKAESAENSQLGAYQLAVEQDALDLPGGTVSKGASLVYVGTPTTGATVRDQPALAPGPDGESWARDVVEQAADTMASDSFAAQRNKLCDMCSVRRSCPLQPEGRKVVE</sequence>
<gene>
    <name evidence="19" type="ORF">HGK34_00670</name>
</gene>
<accession>A0ABS1LEY6</accession>
<evidence type="ECO:0000256" key="4">
    <source>
        <dbReference type="ARBA" id="ARBA00022763"/>
    </source>
</evidence>
<evidence type="ECO:0000256" key="2">
    <source>
        <dbReference type="ARBA" id="ARBA00022722"/>
    </source>
</evidence>
<dbReference type="InterPro" id="IPR000212">
    <property type="entry name" value="DNA_helicase_UvrD/REP"/>
</dbReference>
<keyword evidence="20" id="KW-1185">Reference proteome</keyword>
<evidence type="ECO:0000256" key="11">
    <source>
        <dbReference type="ARBA" id="ARBA00023235"/>
    </source>
</evidence>
<comment type="catalytic activity">
    <reaction evidence="12">
        <text>Couples ATP hydrolysis with the unwinding of duplex DNA by translocating in the 3'-5' direction.</text>
        <dbReference type="EC" id="5.6.2.4"/>
    </reaction>
</comment>
<keyword evidence="7" id="KW-0269">Exonuclease</keyword>
<dbReference type="Gene3D" id="3.90.320.10">
    <property type="match status" value="1"/>
</dbReference>
<evidence type="ECO:0000256" key="13">
    <source>
        <dbReference type="ARBA" id="ARBA00034808"/>
    </source>
</evidence>
<keyword evidence="2" id="KW-0540">Nuclease</keyword>
<keyword evidence="10" id="KW-0234">DNA repair</keyword>
<dbReference type="InterPro" id="IPR013986">
    <property type="entry name" value="DExx_box_DNA_helicase_dom_sf"/>
</dbReference>
<evidence type="ECO:0000256" key="5">
    <source>
        <dbReference type="ARBA" id="ARBA00022801"/>
    </source>
</evidence>
<keyword evidence="8 15" id="KW-0067">ATP-binding</keyword>
<keyword evidence="6 15" id="KW-0347">Helicase</keyword>
<dbReference type="Gene3D" id="1.10.486.10">
    <property type="entry name" value="PCRA, domain 4"/>
    <property type="match status" value="1"/>
</dbReference>
<dbReference type="PROSITE" id="PS51217">
    <property type="entry name" value="UVRD_HELICASE_CTER"/>
    <property type="match status" value="1"/>
</dbReference>
<organism evidence="19 20">
    <name type="scientific">Myceligenerans indicum</name>
    <dbReference type="NCBI Taxonomy" id="2593663"/>
    <lineage>
        <taxon>Bacteria</taxon>
        <taxon>Bacillati</taxon>
        <taxon>Actinomycetota</taxon>
        <taxon>Actinomycetes</taxon>
        <taxon>Micrococcales</taxon>
        <taxon>Promicromonosporaceae</taxon>
        <taxon>Myceligenerans</taxon>
    </lineage>
</organism>
<feature type="binding site" evidence="15">
    <location>
        <begin position="49"/>
        <end position="56"/>
    </location>
    <ligand>
        <name>ATP</name>
        <dbReference type="ChEBI" id="CHEBI:30616"/>
    </ligand>
</feature>
<evidence type="ECO:0000256" key="16">
    <source>
        <dbReference type="SAM" id="MobiDB-lite"/>
    </source>
</evidence>
<dbReference type="EMBL" id="JABBYC010000001">
    <property type="protein sequence ID" value="MBL0884806.1"/>
    <property type="molecule type" value="Genomic_DNA"/>
</dbReference>
<feature type="domain" description="UvrD-like helicase ATP-binding" evidence="17">
    <location>
        <begin position="28"/>
        <end position="337"/>
    </location>
</feature>
<dbReference type="InterPro" id="IPR014016">
    <property type="entry name" value="UvrD-like_ATP-bd"/>
</dbReference>
<evidence type="ECO:0000259" key="17">
    <source>
        <dbReference type="PROSITE" id="PS51198"/>
    </source>
</evidence>
<evidence type="ECO:0000259" key="18">
    <source>
        <dbReference type="PROSITE" id="PS51217"/>
    </source>
</evidence>
<comment type="caution">
    <text evidence="19">The sequence shown here is derived from an EMBL/GenBank/DDBJ whole genome shotgun (WGS) entry which is preliminary data.</text>
</comment>
<keyword evidence="9" id="KW-0238">DNA-binding</keyword>
<dbReference type="EC" id="5.6.2.4" evidence="13"/>
<name>A0ABS1LEY6_9MICO</name>
<dbReference type="Gene3D" id="1.10.10.160">
    <property type="match status" value="1"/>
</dbReference>
<dbReference type="PROSITE" id="PS51198">
    <property type="entry name" value="UVRD_HELICASE_ATP_BIND"/>
    <property type="match status" value="1"/>
</dbReference>
<dbReference type="PANTHER" id="PTHR11070">
    <property type="entry name" value="UVRD / RECB / PCRA DNA HELICASE FAMILY MEMBER"/>
    <property type="match status" value="1"/>
</dbReference>
<feature type="region of interest" description="Disordered" evidence="16">
    <location>
        <begin position="807"/>
        <end position="848"/>
    </location>
</feature>
<protein>
    <recommendedName>
        <fullName evidence="13">DNA 3'-5' helicase</fullName>
        <ecNumber evidence="13">5.6.2.4</ecNumber>
    </recommendedName>
</protein>
<dbReference type="SUPFAM" id="SSF52540">
    <property type="entry name" value="P-loop containing nucleoside triphosphate hydrolases"/>
    <property type="match status" value="1"/>
</dbReference>
<dbReference type="Pfam" id="PF12705">
    <property type="entry name" value="PDDEXK_1"/>
    <property type="match status" value="1"/>
</dbReference>
<dbReference type="GO" id="GO:0004386">
    <property type="term" value="F:helicase activity"/>
    <property type="evidence" value="ECO:0007669"/>
    <property type="project" value="UniProtKB-KW"/>
</dbReference>
<feature type="compositionally biased region" description="Basic and acidic residues" evidence="16">
    <location>
        <begin position="812"/>
        <end position="827"/>
    </location>
</feature>
<proteinExistence type="inferred from homology"/>
<dbReference type="InterPro" id="IPR038726">
    <property type="entry name" value="PDDEXK_AddAB-type"/>
</dbReference>
<evidence type="ECO:0000256" key="6">
    <source>
        <dbReference type="ARBA" id="ARBA00022806"/>
    </source>
</evidence>
<dbReference type="Proteomes" id="UP000675409">
    <property type="component" value="Unassembled WGS sequence"/>
</dbReference>
<feature type="domain" description="UvrD-like helicase C-terminal" evidence="18">
    <location>
        <begin position="351"/>
        <end position="677"/>
    </location>
</feature>
<evidence type="ECO:0000256" key="7">
    <source>
        <dbReference type="ARBA" id="ARBA00022839"/>
    </source>
</evidence>
<keyword evidence="3 15" id="KW-0547">Nucleotide-binding</keyword>
<evidence type="ECO:0000256" key="12">
    <source>
        <dbReference type="ARBA" id="ARBA00034617"/>
    </source>
</evidence>
<dbReference type="InterPro" id="IPR011604">
    <property type="entry name" value="PDDEXK-like_dom_sf"/>
</dbReference>
<dbReference type="InterPro" id="IPR003593">
    <property type="entry name" value="AAA+_ATPase"/>
</dbReference>
<dbReference type="Pfam" id="PF00580">
    <property type="entry name" value="UvrD-helicase"/>
    <property type="match status" value="1"/>
</dbReference>
<keyword evidence="5 15" id="KW-0378">Hydrolase</keyword>
<dbReference type="InterPro" id="IPR014017">
    <property type="entry name" value="DNA_helicase_UvrD-like_C"/>
</dbReference>
<evidence type="ECO:0000256" key="15">
    <source>
        <dbReference type="PROSITE-ProRule" id="PRU00560"/>
    </source>
</evidence>
<keyword evidence="4" id="KW-0227">DNA damage</keyword>
<dbReference type="Gene3D" id="3.40.50.300">
    <property type="entry name" value="P-loop containing nucleotide triphosphate hydrolases"/>
    <property type="match status" value="2"/>
</dbReference>
<dbReference type="InterPro" id="IPR027417">
    <property type="entry name" value="P-loop_NTPase"/>
</dbReference>
<comment type="similarity">
    <text evidence="1">Belongs to the helicase family. UvrD subfamily.</text>
</comment>
<evidence type="ECO:0000256" key="14">
    <source>
        <dbReference type="ARBA" id="ARBA00048988"/>
    </source>
</evidence>